<dbReference type="Pfam" id="PF10745">
    <property type="entry name" value="DUF2530"/>
    <property type="match status" value="1"/>
</dbReference>
<dbReference type="InterPro" id="IPR019681">
    <property type="entry name" value="DUF2530"/>
</dbReference>
<organism evidence="2 3">
    <name type="scientific">Amycolatopsis marina</name>
    <dbReference type="NCBI Taxonomy" id="490629"/>
    <lineage>
        <taxon>Bacteria</taxon>
        <taxon>Bacillati</taxon>
        <taxon>Actinomycetota</taxon>
        <taxon>Actinomycetes</taxon>
        <taxon>Pseudonocardiales</taxon>
        <taxon>Pseudonocardiaceae</taxon>
        <taxon>Amycolatopsis</taxon>
    </lineage>
</organism>
<feature type="transmembrane region" description="Helical" evidence="1">
    <location>
        <begin position="53"/>
        <end position="74"/>
    </location>
</feature>
<evidence type="ECO:0000313" key="3">
    <source>
        <dbReference type="Proteomes" id="UP000243799"/>
    </source>
</evidence>
<keyword evidence="1" id="KW-0812">Transmembrane</keyword>
<dbReference type="OrthoDB" id="4774615at2"/>
<reference evidence="3" key="1">
    <citation type="submission" date="2016-10" db="EMBL/GenBank/DDBJ databases">
        <authorList>
            <person name="Varghese N."/>
            <person name="Submissions S."/>
        </authorList>
    </citation>
    <scope>NUCLEOTIDE SEQUENCE [LARGE SCALE GENOMIC DNA]</scope>
    <source>
        <strain evidence="3">CGMCC 4.3568</strain>
    </source>
</reference>
<evidence type="ECO:0000256" key="1">
    <source>
        <dbReference type="SAM" id="Phobius"/>
    </source>
</evidence>
<keyword evidence="3" id="KW-1185">Reference proteome</keyword>
<accession>A0A1I1CJM0</accession>
<gene>
    <name evidence="2" type="ORF">SAMN05216266_13028</name>
</gene>
<feature type="transmembrane region" description="Helical" evidence="1">
    <location>
        <begin position="24"/>
        <end position="47"/>
    </location>
</feature>
<dbReference type="RefSeq" id="WP_091678941.1">
    <property type="nucleotide sequence ID" value="NZ_FOKG01000030.1"/>
</dbReference>
<proteinExistence type="predicted"/>
<name>A0A1I1CJM0_9PSEU</name>
<sequence>MGRPINDRGVLGRFRPPPELPKSLLDLWPVVVTGTALWFVAFVALLVTGITGLWLWTTLAGGALGLLGLAVMRWQRSAAQRGSRGAQRGL</sequence>
<evidence type="ECO:0000313" key="2">
    <source>
        <dbReference type="EMBL" id="SFB62242.1"/>
    </source>
</evidence>
<keyword evidence="1" id="KW-0472">Membrane</keyword>
<dbReference type="STRING" id="490629.SAMN05216266_13028"/>
<dbReference type="Proteomes" id="UP000243799">
    <property type="component" value="Unassembled WGS sequence"/>
</dbReference>
<evidence type="ECO:0008006" key="4">
    <source>
        <dbReference type="Google" id="ProtNLM"/>
    </source>
</evidence>
<protein>
    <recommendedName>
        <fullName evidence="4">DUF2530 domain-containing protein</fullName>
    </recommendedName>
</protein>
<dbReference type="AlphaFoldDB" id="A0A1I1CJM0"/>
<dbReference type="EMBL" id="FOKG01000030">
    <property type="protein sequence ID" value="SFB62242.1"/>
    <property type="molecule type" value="Genomic_DNA"/>
</dbReference>
<keyword evidence="1" id="KW-1133">Transmembrane helix</keyword>